<name>A0A1H1H4V3_9ACTN</name>
<evidence type="ECO:0000313" key="3">
    <source>
        <dbReference type="Proteomes" id="UP000183053"/>
    </source>
</evidence>
<evidence type="ECO:0000256" key="1">
    <source>
        <dbReference type="SAM" id="Phobius"/>
    </source>
</evidence>
<sequence>MRDHWDVVANRIDDLRQELAVVDIKLGEADADVDSGPEPNRVQEVLRAQQARVRNTASSLTAWARFSEALNQARAAQRVQFRAKVSIALSLAVLGALLVGAVQALSGGGLHNVAQVAVVLFGGATFVFAMAGCLLTLWADAVQQGATRRLLGHRLSELVDTARAELNDSRDLLNVVTE</sequence>
<dbReference type="Proteomes" id="UP000183053">
    <property type="component" value="Unassembled WGS sequence"/>
</dbReference>
<protein>
    <submittedName>
        <fullName evidence="2">Uncharacterized protein</fullName>
    </submittedName>
</protein>
<dbReference type="AlphaFoldDB" id="A0A1H1H4V3"/>
<evidence type="ECO:0000313" key="2">
    <source>
        <dbReference type="EMBL" id="SDR20128.1"/>
    </source>
</evidence>
<feature type="transmembrane region" description="Helical" evidence="1">
    <location>
        <begin position="117"/>
        <end position="139"/>
    </location>
</feature>
<accession>A0A1H1H4V3</accession>
<keyword evidence="3" id="KW-1185">Reference proteome</keyword>
<keyword evidence="1" id="KW-0472">Membrane</keyword>
<proteinExistence type="predicted"/>
<organism evidence="2 3">
    <name type="scientific">Tsukamurella pulmonis</name>
    <dbReference type="NCBI Taxonomy" id="47312"/>
    <lineage>
        <taxon>Bacteria</taxon>
        <taxon>Bacillati</taxon>
        <taxon>Actinomycetota</taxon>
        <taxon>Actinomycetes</taxon>
        <taxon>Mycobacteriales</taxon>
        <taxon>Tsukamurellaceae</taxon>
        <taxon>Tsukamurella</taxon>
    </lineage>
</organism>
<dbReference type="EMBL" id="FNLF01000002">
    <property type="protein sequence ID" value="SDR20128.1"/>
    <property type="molecule type" value="Genomic_DNA"/>
</dbReference>
<feature type="transmembrane region" description="Helical" evidence="1">
    <location>
        <begin position="85"/>
        <end position="105"/>
    </location>
</feature>
<keyword evidence="1" id="KW-1133">Transmembrane helix</keyword>
<keyword evidence="1" id="KW-0812">Transmembrane</keyword>
<reference evidence="3" key="1">
    <citation type="submission" date="2016-10" db="EMBL/GenBank/DDBJ databases">
        <authorList>
            <person name="Varghese N."/>
            <person name="Submissions S."/>
        </authorList>
    </citation>
    <scope>NUCLEOTIDE SEQUENCE [LARGE SCALE GENOMIC DNA]</scope>
    <source>
        <strain evidence="3">DSM 44142</strain>
    </source>
</reference>
<dbReference type="RefSeq" id="WP_068568010.1">
    <property type="nucleotide sequence ID" value="NZ_FNLF01000002.1"/>
</dbReference>
<gene>
    <name evidence="2" type="ORF">SAMN04489765_3795</name>
</gene>